<evidence type="ECO:0000256" key="2">
    <source>
        <dbReference type="ARBA" id="ARBA00022723"/>
    </source>
</evidence>
<reference evidence="7 8" key="1">
    <citation type="submission" date="2024-09" db="EMBL/GenBank/DDBJ databases">
        <title>Laminarin stimulates single cell rates of sulfate reduction while oxygen inhibits transcriptomic activity in coastal marine sediment.</title>
        <authorList>
            <person name="Lindsay M."/>
            <person name="Orcutt B."/>
            <person name="Emerson D."/>
            <person name="Stepanauskas R."/>
            <person name="D'Angelo T."/>
        </authorList>
    </citation>
    <scope>NUCLEOTIDE SEQUENCE [LARGE SCALE GENOMIC DNA]</scope>
    <source>
        <strain evidence="7">SAG AM-311-K15</strain>
    </source>
</reference>
<keyword evidence="2" id="KW-0479">Metal-binding</keyword>
<dbReference type="InterPro" id="IPR007197">
    <property type="entry name" value="rSAM"/>
</dbReference>
<dbReference type="InterPro" id="IPR013785">
    <property type="entry name" value="Aldolase_TIM"/>
</dbReference>
<dbReference type="Pfam" id="PF04055">
    <property type="entry name" value="Radical_SAM"/>
    <property type="match status" value="1"/>
</dbReference>
<gene>
    <name evidence="7" type="ORF">ACFL27_20920</name>
</gene>
<evidence type="ECO:0000313" key="7">
    <source>
        <dbReference type="EMBL" id="MFC1852669.1"/>
    </source>
</evidence>
<dbReference type="InterPro" id="IPR058240">
    <property type="entry name" value="rSAM_sf"/>
</dbReference>
<dbReference type="SFLD" id="SFLDG01067">
    <property type="entry name" value="SPASM/twitch_domain_containing"/>
    <property type="match status" value="1"/>
</dbReference>
<sequence length="369" mass="41929">MATLRAKFNLLRGIVSGSKAFTGPFNATIDLTRKCNLNCPGCYRHSRDLKNIKWRGDMKINEMPFPLYQSACSQLHEMGTTAIILLGEGEPFLHERLTDMIVFARNLGLFVSVVTNGTYLDEKSAQMLVASGLDALQVTLWAHSKQNYEQQYPNTSPDMFNQVVNGLKALSDMKGKMKSPVPEVKLHHPINKKNFMGLEKMVSLARETGCEVISFSPFINWEGQLTSLSLSAAEENQVIETLKKMKNNLKNQLMKHNIDTTLQRYQIGEAVRANCPCYIGWFHTRIRVDGNVFPCAACDFLAGNLKETSLENIWNGEMMKKFRRNLLLNDEQLDADCDCSFCCHITENVRVHSFYRILIPLLKKRPDHV</sequence>
<proteinExistence type="predicted"/>
<keyword evidence="5" id="KW-0175">Coiled coil</keyword>
<keyword evidence="4" id="KW-0411">Iron-sulfur</keyword>
<evidence type="ECO:0000313" key="8">
    <source>
        <dbReference type="Proteomes" id="UP001594351"/>
    </source>
</evidence>
<dbReference type="SUPFAM" id="SSF102114">
    <property type="entry name" value="Radical SAM enzymes"/>
    <property type="match status" value="1"/>
</dbReference>
<feature type="domain" description="Radical SAM core" evidence="6">
    <location>
        <begin position="21"/>
        <end position="250"/>
    </location>
</feature>
<dbReference type="Pfam" id="PF13186">
    <property type="entry name" value="SPASM"/>
    <property type="match status" value="1"/>
</dbReference>
<evidence type="ECO:0000256" key="3">
    <source>
        <dbReference type="ARBA" id="ARBA00023004"/>
    </source>
</evidence>
<evidence type="ECO:0000256" key="1">
    <source>
        <dbReference type="ARBA" id="ARBA00022691"/>
    </source>
</evidence>
<evidence type="ECO:0000259" key="6">
    <source>
        <dbReference type="PROSITE" id="PS51918"/>
    </source>
</evidence>
<dbReference type="CDD" id="cd21109">
    <property type="entry name" value="SPASM"/>
    <property type="match status" value="1"/>
</dbReference>
<keyword evidence="1" id="KW-0949">S-adenosyl-L-methionine</keyword>
<dbReference type="InterPro" id="IPR023885">
    <property type="entry name" value="4Fe4S-binding_SPASM_dom"/>
</dbReference>
<dbReference type="Gene3D" id="3.20.20.70">
    <property type="entry name" value="Aldolase class I"/>
    <property type="match status" value="2"/>
</dbReference>
<accession>A0ABV6Z2I4</accession>
<protein>
    <submittedName>
        <fullName evidence="7">SPASM domain-containing protein</fullName>
    </submittedName>
</protein>
<dbReference type="PANTHER" id="PTHR11228">
    <property type="entry name" value="RADICAL SAM DOMAIN PROTEIN"/>
    <property type="match status" value="1"/>
</dbReference>
<organism evidence="7 8">
    <name type="scientific">candidate division CSSED10-310 bacterium</name>
    <dbReference type="NCBI Taxonomy" id="2855610"/>
    <lineage>
        <taxon>Bacteria</taxon>
        <taxon>Bacteria division CSSED10-310</taxon>
    </lineage>
</organism>
<dbReference type="Proteomes" id="UP001594351">
    <property type="component" value="Unassembled WGS sequence"/>
</dbReference>
<feature type="coiled-coil region" evidence="5">
    <location>
        <begin position="232"/>
        <end position="259"/>
    </location>
</feature>
<dbReference type="SFLD" id="SFLDS00029">
    <property type="entry name" value="Radical_SAM"/>
    <property type="match status" value="1"/>
</dbReference>
<keyword evidence="8" id="KW-1185">Reference proteome</keyword>
<evidence type="ECO:0000256" key="5">
    <source>
        <dbReference type="SAM" id="Coils"/>
    </source>
</evidence>
<dbReference type="PANTHER" id="PTHR11228:SF34">
    <property type="entry name" value="TUNGSTEN-CONTAINING ALDEHYDE FERREDOXIN OXIDOREDUCTASE COFACTOR MODIFYING PROTEIN"/>
    <property type="match status" value="1"/>
</dbReference>
<dbReference type="PROSITE" id="PS51918">
    <property type="entry name" value="RADICAL_SAM"/>
    <property type="match status" value="1"/>
</dbReference>
<name>A0ABV6Z2I4_UNCC1</name>
<dbReference type="CDD" id="cd01335">
    <property type="entry name" value="Radical_SAM"/>
    <property type="match status" value="1"/>
</dbReference>
<comment type="caution">
    <text evidence="7">The sequence shown here is derived from an EMBL/GenBank/DDBJ whole genome shotgun (WGS) entry which is preliminary data.</text>
</comment>
<keyword evidence="3" id="KW-0408">Iron</keyword>
<dbReference type="EMBL" id="JBHPBY010000347">
    <property type="protein sequence ID" value="MFC1852669.1"/>
    <property type="molecule type" value="Genomic_DNA"/>
</dbReference>
<evidence type="ECO:0000256" key="4">
    <source>
        <dbReference type="ARBA" id="ARBA00023014"/>
    </source>
</evidence>
<dbReference type="InterPro" id="IPR050377">
    <property type="entry name" value="Radical_SAM_PqqE_MftC-like"/>
</dbReference>